<accession>A0AAW5RLV1</accession>
<evidence type="ECO:0000313" key="3">
    <source>
        <dbReference type="Proteomes" id="UP001208651"/>
    </source>
</evidence>
<evidence type="ECO:0000256" key="1">
    <source>
        <dbReference type="SAM" id="MobiDB-lite"/>
    </source>
</evidence>
<dbReference type="Proteomes" id="UP001208651">
    <property type="component" value="Unassembled WGS sequence"/>
</dbReference>
<dbReference type="RefSeq" id="WP_053288873.1">
    <property type="nucleotide sequence ID" value="NZ_AP022188.1"/>
</dbReference>
<gene>
    <name evidence="2" type="ORF">LZT28_05860</name>
</gene>
<organism evidence="2 3">
    <name type="scientific">Aeromonas media</name>
    <dbReference type="NCBI Taxonomy" id="651"/>
    <lineage>
        <taxon>Bacteria</taxon>
        <taxon>Pseudomonadati</taxon>
        <taxon>Pseudomonadota</taxon>
        <taxon>Gammaproteobacteria</taxon>
        <taxon>Aeromonadales</taxon>
        <taxon>Aeromonadaceae</taxon>
        <taxon>Aeromonas</taxon>
    </lineage>
</organism>
<proteinExistence type="predicted"/>
<reference evidence="2" key="1">
    <citation type="submission" date="2022-01" db="EMBL/GenBank/DDBJ databases">
        <title>Comparison of Fish pathogen Aeromonas spp.</title>
        <authorList>
            <person name="Dubey S."/>
            <person name="Sorum H."/>
            <person name="Munangandu H.M."/>
        </authorList>
    </citation>
    <scope>NUCLEOTIDE SEQUENCE</scope>
    <source>
        <strain evidence="2">SD/21-15</strain>
    </source>
</reference>
<comment type="caution">
    <text evidence="2">The sequence shown here is derived from an EMBL/GenBank/DDBJ whole genome shotgun (WGS) entry which is preliminary data.</text>
</comment>
<evidence type="ECO:0008006" key="4">
    <source>
        <dbReference type="Google" id="ProtNLM"/>
    </source>
</evidence>
<protein>
    <recommendedName>
        <fullName evidence="4">Transcriptional regulator</fullName>
    </recommendedName>
</protein>
<name>A0AAW5RLV1_AERME</name>
<evidence type="ECO:0000313" key="2">
    <source>
        <dbReference type="EMBL" id="MCV3287782.1"/>
    </source>
</evidence>
<dbReference type="EMBL" id="JAJVCY010000006">
    <property type="protein sequence ID" value="MCV3287782.1"/>
    <property type="molecule type" value="Genomic_DNA"/>
</dbReference>
<sequence>MPSISFAKPGLNISLHPSARAAYEWLENYPRLIDWSALPFTFTNALLTQHIQGVMQYKKGTEKEGRTGRRIPISFQFYAPLWPARYWPNGQPPTGTVLIHDDESINISSEEIEKAAWLSVLQLLVFSVNANEIATLRDSLQKWLPEPLSYSLFGKMRMSDNELCLWTGLSRGTLVQQRKRLRPTTEPEEAVSPLAILARPWNPDDETAPAR</sequence>
<dbReference type="AlphaFoldDB" id="A0AAW5RLV1"/>
<feature type="region of interest" description="Disordered" evidence="1">
    <location>
        <begin position="180"/>
        <end position="211"/>
    </location>
</feature>